<dbReference type="AlphaFoldDB" id="A0A6J4M3F6"/>
<name>A0A6J4M3F6_9BACT</name>
<feature type="non-terminal residue" evidence="2">
    <location>
        <position position="1"/>
    </location>
</feature>
<protein>
    <submittedName>
        <fullName evidence="2">Signal peptidase I</fullName>
        <ecNumber evidence="2">3.4.21.89</ecNumber>
    </submittedName>
</protein>
<keyword evidence="2" id="KW-0378">Hydrolase</keyword>
<dbReference type="EMBL" id="CADCTU010000694">
    <property type="protein sequence ID" value="CAA9345145.1"/>
    <property type="molecule type" value="Genomic_DNA"/>
</dbReference>
<feature type="region of interest" description="Disordered" evidence="1">
    <location>
        <begin position="77"/>
        <end position="178"/>
    </location>
</feature>
<proteinExistence type="predicted"/>
<sequence length="273" mass="30637">GRLRQATLVVLRRRPRPREEGAPACAPDRRAVEHRQVVRHRAPLLPRRARLPRRGVPHPVGEHDPDAADRRLAVRQQAALRPARPAHHVQPPRLRRAAARRRGGVRVAVPGRRGRARRGPHADARQAARRRARRHRVHARGAAARERHRAAPGLRRRQPVGGAERAAEQPGRPRPAVRVAARVRAAPVALRRRARLAHPRQLGPARDPRAPLLHARRRALLLQGRALLGARAARERPRPPALHLLLVRHRGRRPVPARLHRGALGPHRAGHPL</sequence>
<dbReference type="GO" id="GO:0009003">
    <property type="term" value="F:signal peptidase activity"/>
    <property type="evidence" value="ECO:0007669"/>
    <property type="project" value="UniProtKB-EC"/>
</dbReference>
<feature type="non-terminal residue" evidence="2">
    <location>
        <position position="273"/>
    </location>
</feature>
<evidence type="ECO:0000256" key="1">
    <source>
        <dbReference type="SAM" id="MobiDB-lite"/>
    </source>
</evidence>
<feature type="compositionally biased region" description="Basic residues" evidence="1">
    <location>
        <begin position="127"/>
        <end position="139"/>
    </location>
</feature>
<evidence type="ECO:0000313" key="2">
    <source>
        <dbReference type="EMBL" id="CAA9345145.1"/>
    </source>
</evidence>
<accession>A0A6J4M3F6</accession>
<gene>
    <name evidence="2" type="ORF">AVDCRST_MAG11-3184</name>
</gene>
<feature type="compositionally biased region" description="Low complexity" evidence="1">
    <location>
        <begin position="77"/>
        <end position="92"/>
    </location>
</feature>
<reference evidence="2" key="1">
    <citation type="submission" date="2020-02" db="EMBL/GenBank/DDBJ databases">
        <authorList>
            <person name="Meier V. D."/>
        </authorList>
    </citation>
    <scope>NUCLEOTIDE SEQUENCE</scope>
    <source>
        <strain evidence="2">AVDCRST_MAG11</strain>
    </source>
</reference>
<organism evidence="2">
    <name type="scientific">uncultured Gemmatimonadaceae bacterium</name>
    <dbReference type="NCBI Taxonomy" id="246130"/>
    <lineage>
        <taxon>Bacteria</taxon>
        <taxon>Pseudomonadati</taxon>
        <taxon>Gemmatimonadota</taxon>
        <taxon>Gemmatimonadia</taxon>
        <taxon>Gemmatimonadales</taxon>
        <taxon>Gemmatimonadaceae</taxon>
        <taxon>environmental samples</taxon>
    </lineage>
</organism>
<feature type="compositionally biased region" description="Basic residues" evidence="1">
    <location>
        <begin position="93"/>
        <end position="104"/>
    </location>
</feature>
<dbReference type="EC" id="3.4.21.89" evidence="2"/>
<feature type="compositionally biased region" description="Basic residues" evidence="1">
    <location>
        <begin position="146"/>
        <end position="158"/>
    </location>
</feature>